<gene>
    <name evidence="6" type="ORF">OS889_03260</name>
</gene>
<evidence type="ECO:0000256" key="2">
    <source>
        <dbReference type="ARBA" id="ARBA00022559"/>
    </source>
</evidence>
<dbReference type="PROSITE" id="PS51257">
    <property type="entry name" value="PROKAR_LIPOPROTEIN"/>
    <property type="match status" value="1"/>
</dbReference>
<keyword evidence="5" id="KW-0408">Iron</keyword>
<evidence type="ECO:0000313" key="6">
    <source>
        <dbReference type="EMBL" id="MFA1610024.1"/>
    </source>
</evidence>
<dbReference type="EMBL" id="JBGNYA010000001">
    <property type="protein sequence ID" value="MFA1610024.1"/>
    <property type="molecule type" value="Genomic_DNA"/>
</dbReference>
<name>A0ABD5MBH6_9EURY</name>
<sequence length="405" mass="44211">MSSRRTVLGTLAGLCSSLGLSGCMRVLGERAPTPADLPPNPHAEGLPDRQHAWDGALRSDRHGNLLPPRHHRVLLLDLDTTPDDDAARTVERAMRTLEGAYDWGPDGLFHMLAWGSRYFERRGRLDSGPIREPRVISRTDDPDLLAFDAAVVLASDVPSHLAAAESALRGDRETLNGVSVDAHLAEVFAVRGRRTGFVGEGLPAAHTDAEGVPAGAVPEDAPLFTGFFSGRQGTQATEDRVTIADGPYEGGTTMHLSRLDESLSGWWDLSESERVERMFSGDVDPADLADFETTVPFTGGVAERVADHGVAGHHEKVARAREDGRPIILRRDFNTVDGGQAGLHFLSLQASLADFEKTRRAMNGWYLRDDHEDVTDRSNNGLLDFITVASRANFYVPPRRNRAFP</sequence>
<dbReference type="Proteomes" id="UP001570511">
    <property type="component" value="Unassembled WGS sequence"/>
</dbReference>
<evidence type="ECO:0000256" key="3">
    <source>
        <dbReference type="ARBA" id="ARBA00022723"/>
    </source>
</evidence>
<dbReference type="RefSeq" id="WP_372387230.1">
    <property type="nucleotide sequence ID" value="NZ_JBGNYA010000001.1"/>
</dbReference>
<dbReference type="InterPro" id="IPR011008">
    <property type="entry name" value="Dimeric_a/b-barrel"/>
</dbReference>
<dbReference type="Pfam" id="PF24152">
    <property type="entry name" value="DUF7405"/>
    <property type="match status" value="1"/>
</dbReference>
<keyword evidence="4" id="KW-0560">Oxidoreductase</keyword>
<evidence type="ECO:0000256" key="5">
    <source>
        <dbReference type="ARBA" id="ARBA00023004"/>
    </source>
</evidence>
<keyword evidence="7" id="KW-1185">Reference proteome</keyword>
<dbReference type="SUPFAM" id="SSF54909">
    <property type="entry name" value="Dimeric alpha+beta barrel"/>
    <property type="match status" value="1"/>
</dbReference>
<reference evidence="6 7" key="1">
    <citation type="submission" date="2024-08" db="EMBL/GenBank/DDBJ databases">
        <title>Halobellus sp. MBLA0158 whole genome sequence.</title>
        <authorList>
            <person name="Hwang C.Y."/>
            <person name="Cho E.-S."/>
            <person name="Seo M.-J."/>
        </authorList>
    </citation>
    <scope>NUCLEOTIDE SEQUENCE [LARGE SCALE GENOMIC DNA]</scope>
    <source>
        <strain evidence="6 7">MBLA0158</strain>
    </source>
</reference>
<evidence type="ECO:0000256" key="4">
    <source>
        <dbReference type="ARBA" id="ARBA00023002"/>
    </source>
</evidence>
<protein>
    <recommendedName>
        <fullName evidence="8">Tat pathway signal protein</fullName>
    </recommendedName>
</protein>
<dbReference type="PROSITE" id="PS51404">
    <property type="entry name" value="DYP_PEROXIDASE"/>
    <property type="match status" value="1"/>
</dbReference>
<keyword evidence="3" id="KW-0479">Metal-binding</keyword>
<organism evidence="6 7">
    <name type="scientific">Halobellus rubicundus</name>
    <dbReference type="NCBI Taxonomy" id="2996466"/>
    <lineage>
        <taxon>Archaea</taxon>
        <taxon>Methanobacteriati</taxon>
        <taxon>Methanobacteriota</taxon>
        <taxon>Stenosarchaea group</taxon>
        <taxon>Halobacteria</taxon>
        <taxon>Halobacteriales</taxon>
        <taxon>Haloferacaceae</taxon>
        <taxon>Halobellus</taxon>
    </lineage>
</organism>
<proteinExistence type="predicted"/>
<accession>A0ABD5MBH6</accession>
<dbReference type="InterPro" id="IPR006314">
    <property type="entry name" value="Dyp_peroxidase"/>
</dbReference>
<comment type="cofactor">
    <cofactor evidence="1">
        <name>heme b</name>
        <dbReference type="ChEBI" id="CHEBI:60344"/>
    </cofactor>
</comment>
<comment type="caution">
    <text evidence="6">The sequence shown here is derived from an EMBL/GenBank/DDBJ whole genome shotgun (WGS) entry which is preliminary data.</text>
</comment>
<dbReference type="GO" id="GO:0046872">
    <property type="term" value="F:metal ion binding"/>
    <property type="evidence" value="ECO:0007669"/>
    <property type="project" value="UniProtKB-KW"/>
</dbReference>
<dbReference type="InterPro" id="IPR055828">
    <property type="entry name" value="DUF7405"/>
</dbReference>
<keyword evidence="2" id="KW-0575">Peroxidase</keyword>
<evidence type="ECO:0000313" key="7">
    <source>
        <dbReference type="Proteomes" id="UP001570511"/>
    </source>
</evidence>
<evidence type="ECO:0000256" key="1">
    <source>
        <dbReference type="ARBA" id="ARBA00001970"/>
    </source>
</evidence>
<dbReference type="GO" id="GO:0004601">
    <property type="term" value="F:peroxidase activity"/>
    <property type="evidence" value="ECO:0007669"/>
    <property type="project" value="UniProtKB-KW"/>
</dbReference>
<dbReference type="AlphaFoldDB" id="A0ABD5MBH6"/>
<evidence type="ECO:0008006" key="8">
    <source>
        <dbReference type="Google" id="ProtNLM"/>
    </source>
</evidence>